<dbReference type="SUPFAM" id="SSF54695">
    <property type="entry name" value="POZ domain"/>
    <property type="match status" value="1"/>
</dbReference>
<gene>
    <name evidence="3" type="ORF">O3M35_008655</name>
</gene>
<evidence type="ECO:0000313" key="4">
    <source>
        <dbReference type="Proteomes" id="UP001461498"/>
    </source>
</evidence>
<dbReference type="SMART" id="SM00225">
    <property type="entry name" value="BTB"/>
    <property type="match status" value="1"/>
</dbReference>
<dbReference type="Pfam" id="PF00651">
    <property type="entry name" value="BTB"/>
    <property type="match status" value="1"/>
</dbReference>
<proteinExistence type="predicted"/>
<dbReference type="Proteomes" id="UP001461498">
    <property type="component" value="Unassembled WGS sequence"/>
</dbReference>
<organism evidence="3 4">
    <name type="scientific">Rhynocoris fuscipes</name>
    <dbReference type="NCBI Taxonomy" id="488301"/>
    <lineage>
        <taxon>Eukaryota</taxon>
        <taxon>Metazoa</taxon>
        <taxon>Ecdysozoa</taxon>
        <taxon>Arthropoda</taxon>
        <taxon>Hexapoda</taxon>
        <taxon>Insecta</taxon>
        <taxon>Pterygota</taxon>
        <taxon>Neoptera</taxon>
        <taxon>Paraneoptera</taxon>
        <taxon>Hemiptera</taxon>
        <taxon>Heteroptera</taxon>
        <taxon>Panheteroptera</taxon>
        <taxon>Cimicomorpha</taxon>
        <taxon>Reduviidae</taxon>
        <taxon>Harpactorinae</taxon>
        <taxon>Harpactorini</taxon>
        <taxon>Rhynocoris</taxon>
    </lineage>
</organism>
<feature type="domain" description="BTB" evidence="2">
    <location>
        <begin position="75"/>
        <end position="145"/>
    </location>
</feature>
<dbReference type="EMBL" id="JAPXFL010000005">
    <property type="protein sequence ID" value="KAK9506783.1"/>
    <property type="molecule type" value="Genomic_DNA"/>
</dbReference>
<dbReference type="PROSITE" id="PS50097">
    <property type="entry name" value="BTB"/>
    <property type="match status" value="1"/>
</dbReference>
<name>A0AAW1D8A9_9HEMI</name>
<protein>
    <recommendedName>
        <fullName evidence="2">BTB domain-containing protein</fullName>
    </recommendedName>
</protein>
<comment type="caution">
    <text evidence="3">The sequence shown here is derived from an EMBL/GenBank/DDBJ whole genome shotgun (WGS) entry which is preliminary data.</text>
</comment>
<keyword evidence="4" id="KW-1185">Reference proteome</keyword>
<evidence type="ECO:0000259" key="2">
    <source>
        <dbReference type="PROSITE" id="PS50097"/>
    </source>
</evidence>
<reference evidence="3 4" key="1">
    <citation type="submission" date="2022-12" db="EMBL/GenBank/DDBJ databases">
        <title>Chromosome-level genome assembly of true bugs.</title>
        <authorList>
            <person name="Ma L."/>
            <person name="Li H."/>
        </authorList>
    </citation>
    <scope>NUCLEOTIDE SEQUENCE [LARGE SCALE GENOMIC DNA]</scope>
    <source>
        <strain evidence="3">Lab_2022b</strain>
    </source>
</reference>
<dbReference type="GO" id="GO:0007281">
    <property type="term" value="P:germ cell development"/>
    <property type="evidence" value="ECO:0007669"/>
    <property type="project" value="InterPro"/>
</dbReference>
<sequence length="482" mass="55878">MGKLLSKLADYCPEPVARSVSNSYNRRIRDTNKRKADSLDDEAELYEALHSPKKRKLLCTTHYIYKALYVEGKDSDITVEILNKNWKLHKVYLRQSQYFNSMFSGVWDESNKSNIRIEVEDPNITIEALNTVFSSFYLDEITVEPCNVIGVLAASTMFQLEGLIEQCCEIMIETLSPITAVKYYHGACSYGSQKVKEKTMEWFLMNLTDYFVKNASRLQDIDIDLMSSIVSHPDLFVIPSELALYNLLKKWVYCRLHPDKDSNAASMTDVENYFRTFESNVAFLLTDTGLEYMRIFRQLRLVNMILHMQDYNKLVKDRIIPESWLLTAFKKQWVTLLDICSGNDKGPDSLNEKYFAENCLRCGTVISVSDTGSWRWNWFTFGIDIVWCIADNKLILTRQRNSIESSGRPTNHSIILQVDLINFDKNRQIKKCQRVEPMRVILARNQDIKIANLDSDFVYPLYIIIKLQLSSNSSTNVNQNEN</sequence>
<dbReference type="PANTHER" id="PTHR23231">
    <property type="entry name" value="GERM CELL-LESS PROTEIN"/>
    <property type="match status" value="1"/>
</dbReference>
<dbReference type="InterPro" id="IPR043380">
    <property type="entry name" value="Gcl-like"/>
</dbReference>
<evidence type="ECO:0000313" key="3">
    <source>
        <dbReference type="EMBL" id="KAK9506782.1"/>
    </source>
</evidence>
<evidence type="ECO:0000256" key="1">
    <source>
        <dbReference type="ARBA" id="ARBA00022473"/>
    </source>
</evidence>
<dbReference type="Gene3D" id="3.30.710.10">
    <property type="entry name" value="Potassium Channel Kv1.1, Chain A"/>
    <property type="match status" value="1"/>
</dbReference>
<dbReference type="PANTHER" id="PTHR23231:SF17">
    <property type="entry name" value="BTB DOMAIN-CONTAINING PROTEIN"/>
    <property type="match status" value="1"/>
</dbReference>
<accession>A0AAW1D8A9</accession>
<dbReference type="InterPro" id="IPR000210">
    <property type="entry name" value="BTB/POZ_dom"/>
</dbReference>
<dbReference type="InterPro" id="IPR011333">
    <property type="entry name" value="SKP1/BTB/POZ_sf"/>
</dbReference>
<keyword evidence="1" id="KW-0217">Developmental protein</keyword>
<dbReference type="EMBL" id="JAPXFL010000005">
    <property type="protein sequence ID" value="KAK9506782.1"/>
    <property type="molecule type" value="Genomic_DNA"/>
</dbReference>
<dbReference type="AlphaFoldDB" id="A0AAW1D8A9"/>